<evidence type="ECO:0000313" key="1">
    <source>
        <dbReference type="EMBL" id="KKM68132.1"/>
    </source>
</evidence>
<dbReference type="AlphaFoldDB" id="A0A0F9MG39"/>
<protein>
    <submittedName>
        <fullName evidence="1">Uncharacterized protein</fullName>
    </submittedName>
</protein>
<reference evidence="1" key="1">
    <citation type="journal article" date="2015" name="Nature">
        <title>Complex archaea that bridge the gap between prokaryotes and eukaryotes.</title>
        <authorList>
            <person name="Spang A."/>
            <person name="Saw J.H."/>
            <person name="Jorgensen S.L."/>
            <person name="Zaremba-Niedzwiedzka K."/>
            <person name="Martijn J."/>
            <person name="Lind A.E."/>
            <person name="van Eijk R."/>
            <person name="Schleper C."/>
            <person name="Guy L."/>
            <person name="Ettema T.J."/>
        </authorList>
    </citation>
    <scope>NUCLEOTIDE SEQUENCE</scope>
</reference>
<proteinExistence type="predicted"/>
<accession>A0A0F9MG39</accession>
<sequence length="212" mass="24164">MNIDLDLLKSACKMVCGKTTSPDLFNEMQSEVYLSVYGGKYENTKQGIVSCAWKFYRDSAKHFHVSFDDIAIYSDIGSRSGSKYNQKLVEPVYLLRAKRIRYKDIGEELNISTSWACYNIRNTLHLPIVSTKLKNQALEVTKYFIQLSYSKLARVNFKDGCGNINAKLDTQKVVQMRNRHIEGESISRLAIEFGVSSTVANYAIRGKTWKCV</sequence>
<name>A0A0F9MG39_9ZZZZ</name>
<gene>
    <name evidence="1" type="ORF">LCGC14_1463970</name>
</gene>
<comment type="caution">
    <text evidence="1">The sequence shown here is derived from an EMBL/GenBank/DDBJ whole genome shotgun (WGS) entry which is preliminary data.</text>
</comment>
<dbReference type="EMBL" id="LAZR01010222">
    <property type="protein sequence ID" value="KKM68132.1"/>
    <property type="molecule type" value="Genomic_DNA"/>
</dbReference>
<organism evidence="1">
    <name type="scientific">marine sediment metagenome</name>
    <dbReference type="NCBI Taxonomy" id="412755"/>
    <lineage>
        <taxon>unclassified sequences</taxon>
        <taxon>metagenomes</taxon>
        <taxon>ecological metagenomes</taxon>
    </lineage>
</organism>